<accession>A0A1J4KFG1</accession>
<proteinExistence type="predicted"/>
<evidence type="ECO:0000256" key="1">
    <source>
        <dbReference type="SAM" id="MobiDB-lite"/>
    </source>
</evidence>
<comment type="caution">
    <text evidence="2">The sequence shown here is derived from an EMBL/GenBank/DDBJ whole genome shotgun (WGS) entry which is preliminary data.</text>
</comment>
<sequence length="88" mass="10091">MDKKKNGAIGSFQIKSKPQKKTFVMKLAGNKRSSKKKLRSFKGRSRKSTLKKNSQPPDLNRTLEHEKKMTAKEPNVTPEFEKKKSLCV</sequence>
<reference evidence="2" key="1">
    <citation type="submission" date="2016-10" db="EMBL/GenBank/DDBJ databases">
        <authorList>
            <person name="Benchimol M."/>
            <person name="Almeida L.G."/>
            <person name="Vasconcelos A.T."/>
            <person name="Perreira-Neves A."/>
            <person name="Rosa I.A."/>
            <person name="Tasca T."/>
            <person name="Bogo M.R."/>
            <person name="de Souza W."/>
        </authorList>
    </citation>
    <scope>NUCLEOTIDE SEQUENCE [LARGE SCALE GENOMIC DNA]</scope>
    <source>
        <strain evidence="2">K</strain>
    </source>
</reference>
<name>A0A1J4KFG1_9EUKA</name>
<dbReference type="EMBL" id="MLAK01000618">
    <property type="protein sequence ID" value="OHT10193.1"/>
    <property type="molecule type" value="Genomic_DNA"/>
</dbReference>
<dbReference type="GeneID" id="94836185"/>
<protein>
    <submittedName>
        <fullName evidence="2">Uncharacterized protein</fullName>
    </submittedName>
</protein>
<feature type="compositionally biased region" description="Basic residues" evidence="1">
    <location>
        <begin position="32"/>
        <end position="50"/>
    </location>
</feature>
<dbReference type="RefSeq" id="XP_068363329.1">
    <property type="nucleotide sequence ID" value="XM_068501481.1"/>
</dbReference>
<feature type="region of interest" description="Disordered" evidence="1">
    <location>
        <begin position="1"/>
        <end position="88"/>
    </location>
</feature>
<feature type="compositionally biased region" description="Basic and acidic residues" evidence="1">
    <location>
        <begin position="61"/>
        <end position="71"/>
    </location>
</feature>
<dbReference type="AlphaFoldDB" id="A0A1J4KFG1"/>
<evidence type="ECO:0000313" key="3">
    <source>
        <dbReference type="Proteomes" id="UP000179807"/>
    </source>
</evidence>
<feature type="compositionally biased region" description="Basic and acidic residues" evidence="1">
    <location>
        <begin position="79"/>
        <end position="88"/>
    </location>
</feature>
<evidence type="ECO:0000313" key="2">
    <source>
        <dbReference type="EMBL" id="OHT10193.1"/>
    </source>
</evidence>
<organism evidence="2 3">
    <name type="scientific">Tritrichomonas foetus</name>
    <dbReference type="NCBI Taxonomy" id="1144522"/>
    <lineage>
        <taxon>Eukaryota</taxon>
        <taxon>Metamonada</taxon>
        <taxon>Parabasalia</taxon>
        <taxon>Tritrichomonadida</taxon>
        <taxon>Tritrichomonadidae</taxon>
        <taxon>Tritrichomonas</taxon>
    </lineage>
</organism>
<gene>
    <name evidence="2" type="ORF">TRFO_20565</name>
</gene>
<keyword evidence="3" id="KW-1185">Reference proteome</keyword>
<dbReference type="VEuPathDB" id="TrichDB:TRFO_20565"/>
<dbReference type="Proteomes" id="UP000179807">
    <property type="component" value="Unassembled WGS sequence"/>
</dbReference>